<dbReference type="InterPro" id="IPR008271">
    <property type="entry name" value="Ser/Thr_kinase_AS"/>
</dbReference>
<dbReference type="GO" id="GO:0004674">
    <property type="term" value="F:protein serine/threonine kinase activity"/>
    <property type="evidence" value="ECO:0007669"/>
    <property type="project" value="UniProtKB-KW"/>
</dbReference>
<keyword evidence="9" id="KW-0723">Serine/threonine-protein kinase</keyword>
<dbReference type="GO" id="GO:0003924">
    <property type="term" value="F:GTPase activity"/>
    <property type="evidence" value="ECO:0007669"/>
    <property type="project" value="InterPro"/>
</dbReference>
<evidence type="ECO:0000256" key="28">
    <source>
        <dbReference type="ARBA" id="ARBA00023157"/>
    </source>
</evidence>
<dbReference type="InterPro" id="IPR017441">
    <property type="entry name" value="Protein_kinase_ATP_BS"/>
</dbReference>
<evidence type="ECO:0000256" key="36">
    <source>
        <dbReference type="ARBA" id="ARBA00077142"/>
    </source>
</evidence>
<evidence type="ECO:0000256" key="7">
    <source>
        <dbReference type="ARBA" id="ARBA00012513"/>
    </source>
</evidence>
<evidence type="ECO:0000256" key="11">
    <source>
        <dbReference type="ARBA" id="ARBA00022679"/>
    </source>
</evidence>
<dbReference type="PROSITE" id="PS00107">
    <property type="entry name" value="PROTEIN_KINASE_ATP"/>
    <property type="match status" value="1"/>
</dbReference>
<evidence type="ECO:0000256" key="8">
    <source>
        <dbReference type="ARBA" id="ARBA00022481"/>
    </source>
</evidence>
<keyword evidence="18" id="KW-0378">Hydrolase</keyword>
<keyword evidence="16" id="KW-0418">Kinase</keyword>
<feature type="compositionally biased region" description="Basic and acidic residues" evidence="39">
    <location>
        <begin position="637"/>
        <end position="649"/>
    </location>
</feature>
<evidence type="ECO:0000256" key="32">
    <source>
        <dbReference type="ARBA" id="ARBA00048040"/>
    </source>
</evidence>
<keyword evidence="22" id="KW-1133">Transmembrane helix</keyword>
<feature type="region of interest" description="Disordered" evidence="39">
    <location>
        <begin position="353"/>
        <end position="471"/>
    </location>
</feature>
<proteinExistence type="inferred from homology"/>
<evidence type="ECO:0000256" key="4">
    <source>
        <dbReference type="ARBA" id="ARBA00004569"/>
    </source>
</evidence>
<dbReference type="GO" id="GO:0005525">
    <property type="term" value="F:GTP binding"/>
    <property type="evidence" value="ECO:0007669"/>
    <property type="project" value="UniProtKB-KW"/>
</dbReference>
<keyword evidence="29" id="KW-0539">Nucleus</keyword>
<evidence type="ECO:0000256" key="23">
    <source>
        <dbReference type="ARBA" id="ARBA00023054"/>
    </source>
</evidence>
<comment type="function">
    <text evidence="34">May play a role in hematopoietic cell proliferation or differentiation. Potential mediator of neuronal apoptosis.</text>
</comment>
<dbReference type="CDD" id="cd08771">
    <property type="entry name" value="DLP_1"/>
    <property type="match status" value="1"/>
</dbReference>
<keyword evidence="26" id="KW-0342">GTP-binding</keyword>
<evidence type="ECO:0000259" key="41">
    <source>
        <dbReference type="PROSITE" id="PS51718"/>
    </source>
</evidence>
<dbReference type="GO" id="GO:0005758">
    <property type="term" value="C:mitochondrial intermembrane space"/>
    <property type="evidence" value="ECO:0007669"/>
    <property type="project" value="UniProtKB-SubCell"/>
</dbReference>
<evidence type="ECO:0000256" key="25">
    <source>
        <dbReference type="ARBA" id="ARBA00023128"/>
    </source>
</evidence>
<dbReference type="GO" id="GO:0005634">
    <property type="term" value="C:nucleus"/>
    <property type="evidence" value="ECO:0007669"/>
    <property type="project" value="UniProtKB-SubCell"/>
</dbReference>
<evidence type="ECO:0000256" key="5">
    <source>
        <dbReference type="ARBA" id="ARBA00006692"/>
    </source>
</evidence>
<evidence type="ECO:0000313" key="42">
    <source>
        <dbReference type="EMBL" id="KAI8036950.1"/>
    </source>
</evidence>
<keyword evidence="8" id="KW-0488">Methylation</keyword>
<dbReference type="Proteomes" id="UP001059596">
    <property type="component" value="Unassembled WGS sequence"/>
</dbReference>
<keyword evidence="14" id="KW-0479">Metal-binding</keyword>
<evidence type="ECO:0000256" key="24">
    <source>
        <dbReference type="ARBA" id="ARBA00023121"/>
    </source>
</evidence>
<evidence type="ECO:0000256" key="31">
    <source>
        <dbReference type="ARBA" id="ARBA00047899"/>
    </source>
</evidence>
<dbReference type="GO" id="GO:0008289">
    <property type="term" value="F:lipid binding"/>
    <property type="evidence" value="ECO:0007669"/>
    <property type="project" value="UniProtKB-KW"/>
</dbReference>
<feature type="compositionally biased region" description="Basic residues" evidence="39">
    <location>
        <begin position="626"/>
        <end position="636"/>
    </location>
</feature>
<dbReference type="SUPFAM" id="SSF56112">
    <property type="entry name" value="Protein kinase-like (PK-like)"/>
    <property type="match status" value="1"/>
</dbReference>
<dbReference type="CDD" id="cd14074">
    <property type="entry name" value="STKc_SNRK"/>
    <property type="match status" value="1"/>
</dbReference>
<comment type="catalytic activity">
    <reaction evidence="31">
        <text>L-threonyl-[protein] + ATP = O-phospho-L-threonyl-[protein] + ADP + H(+)</text>
        <dbReference type="Rhea" id="RHEA:46608"/>
        <dbReference type="Rhea" id="RHEA-COMP:11060"/>
        <dbReference type="Rhea" id="RHEA-COMP:11605"/>
        <dbReference type="ChEBI" id="CHEBI:15378"/>
        <dbReference type="ChEBI" id="CHEBI:30013"/>
        <dbReference type="ChEBI" id="CHEBI:30616"/>
        <dbReference type="ChEBI" id="CHEBI:61977"/>
        <dbReference type="ChEBI" id="CHEBI:456216"/>
        <dbReference type="EC" id="2.7.11.1"/>
    </reaction>
</comment>
<dbReference type="FunFam" id="3.30.200.20:FF:000003">
    <property type="entry name" value="Non-specific serine/threonine protein kinase"/>
    <property type="match status" value="1"/>
</dbReference>
<comment type="caution">
    <text evidence="42">The sequence shown here is derived from an EMBL/GenBank/DDBJ whole genome shotgun (WGS) entry which is preliminary data.</text>
</comment>
<evidence type="ECO:0000256" key="19">
    <source>
        <dbReference type="ARBA" id="ARBA00022840"/>
    </source>
</evidence>
<evidence type="ECO:0000256" key="12">
    <source>
        <dbReference type="ARBA" id="ARBA00022692"/>
    </source>
</evidence>
<evidence type="ECO:0000256" key="2">
    <source>
        <dbReference type="ARBA" id="ARBA00004123"/>
    </source>
</evidence>
<dbReference type="InterPro" id="IPR011009">
    <property type="entry name" value="Kinase-like_dom_sf"/>
</dbReference>
<evidence type="ECO:0000256" key="35">
    <source>
        <dbReference type="ARBA" id="ARBA00074971"/>
    </source>
</evidence>
<keyword evidence="27" id="KW-0472">Membrane</keyword>
<feature type="region of interest" description="Disordered" evidence="39">
    <location>
        <begin position="508"/>
        <end position="675"/>
    </location>
</feature>
<evidence type="ECO:0000256" key="10">
    <source>
        <dbReference type="ARBA" id="ARBA00022553"/>
    </source>
</evidence>
<organism evidence="42 43">
    <name type="scientific">Drosophila gunungcola</name>
    <name type="common">fruit fly</name>
    <dbReference type="NCBI Taxonomy" id="103775"/>
    <lineage>
        <taxon>Eukaryota</taxon>
        <taxon>Metazoa</taxon>
        <taxon>Ecdysozoa</taxon>
        <taxon>Arthropoda</taxon>
        <taxon>Hexapoda</taxon>
        <taxon>Insecta</taxon>
        <taxon>Pterygota</taxon>
        <taxon>Neoptera</taxon>
        <taxon>Endopterygota</taxon>
        <taxon>Diptera</taxon>
        <taxon>Brachycera</taxon>
        <taxon>Muscomorpha</taxon>
        <taxon>Ephydroidea</taxon>
        <taxon>Drosophilidae</taxon>
        <taxon>Drosophila</taxon>
        <taxon>Sophophora</taxon>
    </lineage>
</organism>
<dbReference type="PANTHER" id="PTHR11566:SF67">
    <property type="entry name" value="DYNAMIN-LIKE 120 KDA PROTEIN, MITOCHONDRIAL"/>
    <property type="match status" value="1"/>
</dbReference>
<keyword evidence="15 37" id="KW-0547">Nucleotide-binding</keyword>
<keyword evidence="20" id="KW-0460">Magnesium</keyword>
<evidence type="ECO:0000256" key="29">
    <source>
        <dbReference type="ARBA" id="ARBA00023242"/>
    </source>
</evidence>
<accession>A0A9Q0BME5</accession>
<keyword evidence="24" id="KW-0446">Lipid-binding</keyword>
<evidence type="ECO:0000256" key="17">
    <source>
        <dbReference type="ARBA" id="ARBA00022792"/>
    </source>
</evidence>
<protein>
    <recommendedName>
        <fullName evidence="30">Dynamin-like GTPase OPA1, mitochondrial</fullName>
        <ecNumber evidence="7">2.7.11.1</ecNumber>
        <ecNumber evidence="6">3.6.5.5</ecNumber>
    </recommendedName>
    <alternativeName>
        <fullName evidence="35">SNF-related serine/threonine-protein kinase</fullName>
    </alternativeName>
    <alternativeName>
        <fullName evidence="36">SNF1-related kinase</fullName>
    </alternativeName>
</protein>
<evidence type="ECO:0000256" key="27">
    <source>
        <dbReference type="ARBA" id="ARBA00023136"/>
    </source>
</evidence>
<dbReference type="EC" id="3.6.5.5" evidence="6"/>
<dbReference type="GO" id="GO:0005874">
    <property type="term" value="C:microtubule"/>
    <property type="evidence" value="ECO:0007669"/>
    <property type="project" value="TreeGrafter"/>
</dbReference>
<evidence type="ECO:0000256" key="39">
    <source>
        <dbReference type="SAM" id="MobiDB-lite"/>
    </source>
</evidence>
<feature type="domain" description="Dynamin-type G" evidence="41">
    <location>
        <begin position="1078"/>
        <end position="1354"/>
    </location>
</feature>
<evidence type="ECO:0000256" key="16">
    <source>
        <dbReference type="ARBA" id="ARBA00022777"/>
    </source>
</evidence>
<dbReference type="InterPro" id="IPR045063">
    <property type="entry name" value="Dynamin_N"/>
</dbReference>
<evidence type="ECO:0000256" key="38">
    <source>
        <dbReference type="SAM" id="Coils"/>
    </source>
</evidence>
<evidence type="ECO:0000256" key="22">
    <source>
        <dbReference type="ARBA" id="ARBA00022989"/>
    </source>
</evidence>
<keyword evidence="17" id="KW-0999">Mitochondrion inner membrane</keyword>
<evidence type="ECO:0000256" key="9">
    <source>
        <dbReference type="ARBA" id="ARBA00022527"/>
    </source>
</evidence>
<feature type="compositionally biased region" description="Basic and acidic residues" evidence="39">
    <location>
        <begin position="606"/>
        <end position="625"/>
    </location>
</feature>
<dbReference type="GO" id="GO:0005524">
    <property type="term" value="F:ATP binding"/>
    <property type="evidence" value="ECO:0007669"/>
    <property type="project" value="UniProtKB-UniRule"/>
</dbReference>
<feature type="binding site" evidence="37">
    <location>
        <position position="49"/>
    </location>
    <ligand>
        <name>ATP</name>
        <dbReference type="ChEBI" id="CHEBI:30616"/>
    </ligand>
</feature>
<evidence type="ECO:0000256" key="20">
    <source>
        <dbReference type="ARBA" id="ARBA00022842"/>
    </source>
</evidence>
<dbReference type="GO" id="GO:0016559">
    <property type="term" value="P:peroxisome fission"/>
    <property type="evidence" value="ECO:0007669"/>
    <property type="project" value="TreeGrafter"/>
</dbReference>
<dbReference type="GO" id="GO:0005743">
    <property type="term" value="C:mitochondrial inner membrane"/>
    <property type="evidence" value="ECO:0007669"/>
    <property type="project" value="UniProtKB-SubCell"/>
</dbReference>
<dbReference type="GO" id="GO:0048312">
    <property type="term" value="P:intracellular distribution of mitochondria"/>
    <property type="evidence" value="ECO:0007669"/>
    <property type="project" value="TreeGrafter"/>
</dbReference>
<evidence type="ECO:0000256" key="1">
    <source>
        <dbReference type="ARBA" id="ARBA00001946"/>
    </source>
</evidence>
<dbReference type="SMART" id="SM00220">
    <property type="entry name" value="S_TKc"/>
    <property type="match status" value="1"/>
</dbReference>
<dbReference type="InterPro" id="IPR022812">
    <property type="entry name" value="Dynamin"/>
</dbReference>
<evidence type="ECO:0000256" key="30">
    <source>
        <dbReference type="ARBA" id="ARBA00044791"/>
    </source>
</evidence>
<feature type="compositionally biased region" description="Polar residues" evidence="39">
    <location>
        <begin position="650"/>
        <end position="661"/>
    </location>
</feature>
<comment type="subcellular location">
    <subcellularLocation>
        <location evidence="3">Mitochondrion inner membrane</location>
        <topology evidence="3">Single-pass membrane protein</topology>
    </subcellularLocation>
    <subcellularLocation>
        <location evidence="4">Mitochondrion intermembrane space</location>
    </subcellularLocation>
    <subcellularLocation>
        <location evidence="2">Nucleus</location>
    </subcellularLocation>
</comment>
<dbReference type="CDD" id="cd14339">
    <property type="entry name" value="UBA_SNRK"/>
    <property type="match status" value="1"/>
</dbReference>
<keyword evidence="12" id="KW-0812">Transmembrane</keyword>
<evidence type="ECO:0000313" key="43">
    <source>
        <dbReference type="Proteomes" id="UP001059596"/>
    </source>
</evidence>
<feature type="compositionally biased region" description="Basic and acidic residues" evidence="39">
    <location>
        <begin position="441"/>
        <end position="460"/>
    </location>
</feature>
<evidence type="ECO:0000256" key="15">
    <source>
        <dbReference type="ARBA" id="ARBA00022741"/>
    </source>
</evidence>
<evidence type="ECO:0000256" key="34">
    <source>
        <dbReference type="ARBA" id="ARBA00054738"/>
    </source>
</evidence>
<dbReference type="PANTHER" id="PTHR11566">
    <property type="entry name" value="DYNAMIN"/>
    <property type="match status" value="1"/>
</dbReference>
<dbReference type="Gene3D" id="3.40.50.300">
    <property type="entry name" value="P-loop containing nucleotide triphosphate hydrolases"/>
    <property type="match status" value="1"/>
</dbReference>
<feature type="region of interest" description="Disordered" evidence="39">
    <location>
        <begin position="815"/>
        <end position="837"/>
    </location>
</feature>
<evidence type="ECO:0000256" key="6">
    <source>
        <dbReference type="ARBA" id="ARBA00011980"/>
    </source>
</evidence>
<keyword evidence="28" id="KW-1015">Disulfide bond</keyword>
<dbReference type="GO" id="GO:0046872">
    <property type="term" value="F:metal ion binding"/>
    <property type="evidence" value="ECO:0007669"/>
    <property type="project" value="UniProtKB-KW"/>
</dbReference>
<sequence>MTLETQPVGGVSDGKIAGLYDLEETLGSGHFAVVKLARHVFTGAKVAVKVVDKTKLDEVSKAHLFQEVRCMKLVQHPNVVRLYEVIDTQTKLYLVLELGDGGDLYDYIMKHESGLSEELARKYFRQILRAITYCHQLHVVHRDLKPENVVFFEKLGLVKLTDFGFSNKFLPGQKLETFCGSLAYSAPEILLGDSYDAPAVDIWSLGVILYMLVCGQAPFEKANDSETLTMIMDCKYTVPSHVSTDCRNLIASMLVRDPKKRATVEEIASSAWLKPIDEPDSTTSATEHILPLVSREQLGEEDHAFIIQKMINGNIASKEEILQALDKNKYNHITATYFLLAELRLRRRREEQAQKQRLLNDPSIKVGDASRKPVPEKPSPTEAPKGGAPISINVTPAAQFANDGGKPDKRSRKCSIVREEDEEESATECSGIGNELTVQTSRRETTSDGLHNRSLHERSSSEPGMPSHSRTKIVVSVDATLAQKLKQMEKSAKIDEDTLSGLKELEIGKLKPLPSSSKNPVLTHRRTKLNKIRTPSCSSSEASDDDTKTRNKKKINKFVGDTPVRFRMHRRDSHDDSSDSQDQLYPPPGSASGAANFISKSGSVSGKKEGQSQYKEPNKSDENRKSHTQKNRKQHKDHVDKHSHAERQQAESTTATTGNSTNRRRRMRESQSLDRITEAQEYEMRHRCYAESDAPSSSSSSTQHIDQRYSVLNLNTSTFSVAETKEEYDEEADAADATDQIMNTLNAAKATLQQEQYLNNNTNLSRNFNHHNNHNHNNHTQSIIHISSQKANSKKRTARKAVVYSTKVACCNHSTLSRITSHPRRQQDNGSSRSHQRHEEFLLAGNPARGWQMPPPSRGYGMLVVRILRGALKLRYIVLGGAIGGGVSLSKKYEDWKDGLPDFKWLEDAMPQGERWSQFSRNLIEVGSLVKNAIDVDPKLKQLGEDKLSEWRSWFDSRLDDAIEAADYQGVQIVETKDDLKAKTTVAALGITSDESRKKYEKLQSQVETLQTEIMNVQIKYQKELEKMEKENRELRQQYLILKSNKKTTAKKIKKSLIDMYSEVLDELSGYDTGYTMADHLPRVVVVGDQSSGKTSVLESIAKARIFPRGSGEMMTRAPVKVTLAEGPYHVAQFRDSDREYDLTKESDLQELRRDVEFRMKASVRGGKTVSNEVISMTVKGPGLQRMVLVDLPGIISTMTVDMASDTKDSIHQMTKHYMSNPNAIILCIQDGSVDAERSNVTDLVMQCDPLGRRTIFVLTKVDLAEELADPDRIRKILSGKLFPMKALGYYAVVTGRGRKDDSIDAIRQYEEDFFKNSKLFHRRGVIMPHQVTSRNLSLAVSDRFWKMVRETIEQQADAFKATRFNLETEWKNNFPRLRESGRDELFDKAKGEILDEVVTLSQISAKKWDDALNTKLWEKLSNYVFETIYLPAAQSGSQNSFNTMVDIKLRQWAEQALPAKSVEAGWEALQLEFISLMERSKKTQDHDGIFDQLKSAVVDEAIRRHSWEDKAIDMLRVIQLNTLEDRFVHDKQEWDSAVKFLETSVNAKLVQTEETLAQMFGPGQLRRFTHWQYLTQDQQKRRGVKNELDKILKNDTKHLPTLTHDELTTVRKNLQRDNVDVDTDYIRQTWFPVYRKHFLQQALQRAKDCRKAYYLYTQQGAECEISCSDVVLFWRIQQVIKITGNALRQQVINREARRLDKEIKAVLDEFSDDEEKKGYLLTGKRVLLAEELIKVRQIQEKLEEFINSLNQEK</sequence>
<dbReference type="InterPro" id="IPR001401">
    <property type="entry name" value="Dynamin_GTPase"/>
</dbReference>
<dbReference type="InterPro" id="IPR045817">
    <property type="entry name" value="OPA1_C"/>
</dbReference>
<dbReference type="EC" id="2.7.11.1" evidence="7"/>
<evidence type="ECO:0000256" key="3">
    <source>
        <dbReference type="ARBA" id="ARBA00004434"/>
    </source>
</evidence>
<dbReference type="InterPro" id="IPR000719">
    <property type="entry name" value="Prot_kinase_dom"/>
</dbReference>
<evidence type="ECO:0000256" key="21">
    <source>
        <dbReference type="ARBA" id="ARBA00022946"/>
    </source>
</evidence>
<keyword evidence="13" id="KW-0053">Apoptosis</keyword>
<keyword evidence="19 37" id="KW-0067">ATP-binding</keyword>
<keyword evidence="43" id="KW-1185">Reference proteome</keyword>
<dbReference type="GO" id="GO:0000266">
    <property type="term" value="P:mitochondrial fission"/>
    <property type="evidence" value="ECO:0007669"/>
    <property type="project" value="TreeGrafter"/>
</dbReference>
<dbReference type="SMART" id="SM00053">
    <property type="entry name" value="DYNc"/>
    <property type="match status" value="1"/>
</dbReference>
<dbReference type="FunFam" id="3.40.50.300:FF:000171">
    <property type="entry name" value="Dynamin-like 120 kDa protein, mitochondrial"/>
    <property type="match status" value="1"/>
</dbReference>
<dbReference type="Gene3D" id="1.10.510.10">
    <property type="entry name" value="Transferase(Phosphotransferase) domain 1"/>
    <property type="match status" value="1"/>
</dbReference>
<evidence type="ECO:0000256" key="37">
    <source>
        <dbReference type="PROSITE-ProRule" id="PRU10141"/>
    </source>
</evidence>
<dbReference type="SUPFAM" id="SSF52540">
    <property type="entry name" value="P-loop containing nucleoside triphosphate hydrolases"/>
    <property type="match status" value="1"/>
</dbReference>
<dbReference type="Pfam" id="PF19434">
    <property type="entry name" value="OPA1_C"/>
    <property type="match status" value="1"/>
</dbReference>
<dbReference type="EMBL" id="JAMKOV010000014">
    <property type="protein sequence ID" value="KAI8036950.1"/>
    <property type="molecule type" value="Genomic_DNA"/>
</dbReference>
<keyword evidence="25" id="KW-0496">Mitochondrion</keyword>
<dbReference type="GO" id="GO:0006897">
    <property type="term" value="P:endocytosis"/>
    <property type="evidence" value="ECO:0007669"/>
    <property type="project" value="TreeGrafter"/>
</dbReference>
<comment type="catalytic activity">
    <reaction evidence="32">
        <text>GTP + H2O = GDP + phosphate + H(+)</text>
        <dbReference type="Rhea" id="RHEA:19669"/>
        <dbReference type="ChEBI" id="CHEBI:15377"/>
        <dbReference type="ChEBI" id="CHEBI:15378"/>
        <dbReference type="ChEBI" id="CHEBI:37565"/>
        <dbReference type="ChEBI" id="CHEBI:43474"/>
        <dbReference type="ChEBI" id="CHEBI:58189"/>
        <dbReference type="EC" id="3.6.5.5"/>
    </reaction>
</comment>
<dbReference type="Pfam" id="PF00350">
    <property type="entry name" value="Dynamin_N"/>
    <property type="match status" value="1"/>
</dbReference>
<evidence type="ECO:0000259" key="40">
    <source>
        <dbReference type="PROSITE" id="PS50011"/>
    </source>
</evidence>
<dbReference type="PROSITE" id="PS50011">
    <property type="entry name" value="PROTEIN_KINASE_DOM"/>
    <property type="match status" value="1"/>
</dbReference>
<evidence type="ECO:0000256" key="14">
    <source>
        <dbReference type="ARBA" id="ARBA00022723"/>
    </source>
</evidence>
<reference evidence="42" key="1">
    <citation type="journal article" date="2023" name="Genome Biol. Evol.">
        <title>Long-read-based Genome Assembly of Drosophila gunungcola Reveals Fewer Chemosensory Genes in Flower-breeding Species.</title>
        <authorList>
            <person name="Negi A."/>
            <person name="Liao B.Y."/>
            <person name="Yeh S.D."/>
        </authorList>
    </citation>
    <scope>NUCLEOTIDE SEQUENCE</scope>
    <source>
        <strain evidence="42">Sukarami</strain>
    </source>
</reference>
<dbReference type="GO" id="GO:0006915">
    <property type="term" value="P:apoptotic process"/>
    <property type="evidence" value="ECO:0007669"/>
    <property type="project" value="UniProtKB-KW"/>
</dbReference>
<evidence type="ECO:0000256" key="18">
    <source>
        <dbReference type="ARBA" id="ARBA00022801"/>
    </source>
</evidence>
<keyword evidence="10" id="KW-0597">Phosphoprotein</keyword>
<feature type="coiled-coil region" evidence="38">
    <location>
        <begin position="993"/>
        <end position="1045"/>
    </location>
</feature>
<keyword evidence="11" id="KW-0808">Transferase</keyword>
<evidence type="ECO:0000256" key="26">
    <source>
        <dbReference type="ARBA" id="ARBA00023134"/>
    </source>
</evidence>
<comment type="cofactor">
    <cofactor evidence="1">
        <name>Mg(2+)</name>
        <dbReference type="ChEBI" id="CHEBI:18420"/>
    </cofactor>
</comment>
<dbReference type="InterPro" id="IPR030381">
    <property type="entry name" value="G_DYNAMIN_dom"/>
</dbReference>
<dbReference type="GO" id="GO:0008053">
    <property type="term" value="P:mitochondrial fusion"/>
    <property type="evidence" value="ECO:0007669"/>
    <property type="project" value="TreeGrafter"/>
</dbReference>
<dbReference type="PRINTS" id="PR00195">
    <property type="entry name" value="DYNAMIN"/>
</dbReference>
<gene>
    <name evidence="42" type="ORF">M5D96_010266</name>
</gene>
<dbReference type="InterPro" id="IPR027417">
    <property type="entry name" value="P-loop_NTPase"/>
</dbReference>
<keyword evidence="21" id="KW-0809">Transit peptide</keyword>
<evidence type="ECO:0000256" key="13">
    <source>
        <dbReference type="ARBA" id="ARBA00022703"/>
    </source>
</evidence>
<dbReference type="Pfam" id="PF00069">
    <property type="entry name" value="Pkinase"/>
    <property type="match status" value="1"/>
</dbReference>
<comment type="catalytic activity">
    <reaction evidence="33">
        <text>L-seryl-[protein] + ATP = O-phospho-L-seryl-[protein] + ADP + H(+)</text>
        <dbReference type="Rhea" id="RHEA:17989"/>
        <dbReference type="Rhea" id="RHEA-COMP:9863"/>
        <dbReference type="Rhea" id="RHEA-COMP:11604"/>
        <dbReference type="ChEBI" id="CHEBI:15378"/>
        <dbReference type="ChEBI" id="CHEBI:29999"/>
        <dbReference type="ChEBI" id="CHEBI:30616"/>
        <dbReference type="ChEBI" id="CHEBI:83421"/>
        <dbReference type="ChEBI" id="CHEBI:456216"/>
        <dbReference type="EC" id="2.7.11.1"/>
    </reaction>
</comment>
<keyword evidence="23 38" id="KW-0175">Coiled coil</keyword>
<dbReference type="PROSITE" id="PS00108">
    <property type="entry name" value="PROTEIN_KINASE_ST"/>
    <property type="match status" value="1"/>
</dbReference>
<dbReference type="PROSITE" id="PS51718">
    <property type="entry name" value="G_DYNAMIN_2"/>
    <property type="match status" value="1"/>
</dbReference>
<evidence type="ECO:0000256" key="33">
    <source>
        <dbReference type="ARBA" id="ARBA00048679"/>
    </source>
</evidence>
<name>A0A9Q0BME5_9MUSC</name>
<feature type="domain" description="Protein kinase" evidence="40">
    <location>
        <begin position="20"/>
        <end position="273"/>
    </location>
</feature>
<dbReference type="GO" id="GO:0008017">
    <property type="term" value="F:microtubule binding"/>
    <property type="evidence" value="ECO:0007669"/>
    <property type="project" value="TreeGrafter"/>
</dbReference>
<comment type="similarity">
    <text evidence="5">Belongs to the protein kinase superfamily. CAMK Ser/Thr protein kinase family.</text>
</comment>
<dbReference type="FunFam" id="1.10.510.10:FF:000166">
    <property type="entry name" value="SNF-related serine/threonine-protein kinase"/>
    <property type="match status" value="1"/>
</dbReference>